<dbReference type="Proteomes" id="UP000198346">
    <property type="component" value="Unassembled WGS sequence"/>
</dbReference>
<keyword evidence="3" id="KW-1185">Reference proteome</keyword>
<keyword evidence="1" id="KW-0472">Membrane</keyword>
<keyword evidence="1" id="KW-0812">Transmembrane</keyword>
<dbReference type="PROSITE" id="PS51257">
    <property type="entry name" value="PROKAR_LIPOPROTEIN"/>
    <property type="match status" value="1"/>
</dbReference>
<protein>
    <submittedName>
        <fullName evidence="2">Uncharacterized protein</fullName>
    </submittedName>
</protein>
<proteinExistence type="predicted"/>
<accession>A0A239PUB2</accession>
<feature type="transmembrane region" description="Helical" evidence="1">
    <location>
        <begin position="77"/>
        <end position="97"/>
    </location>
</feature>
<reference evidence="2 3" key="1">
    <citation type="submission" date="2017-07" db="EMBL/GenBank/DDBJ databases">
        <authorList>
            <person name="Sun Z.S."/>
            <person name="Albrecht U."/>
            <person name="Echele G."/>
            <person name="Lee C.C."/>
        </authorList>
    </citation>
    <scope>NUCLEOTIDE SEQUENCE [LARGE SCALE GENOMIC DNA]</scope>
    <source>
        <strain evidence="2 3">CGMCC 1.12710</strain>
    </source>
</reference>
<dbReference type="EMBL" id="FZQA01000003">
    <property type="protein sequence ID" value="SNT73287.1"/>
    <property type="molecule type" value="Genomic_DNA"/>
</dbReference>
<name>A0A239PUB2_9PROT</name>
<sequence>MSSRIRKASRRHAAEMLIAVIAYAGVLSACLIAARGMAPGPVLTLLAVAPVLPMAYACFAFFRFYRSMDEMQRRVSADAAALTLMVGVLAAITLGFLKRFGVADFEDDMMWFGPFLIVVWRMMRFLLGGRGC</sequence>
<keyword evidence="1" id="KW-1133">Transmembrane helix</keyword>
<feature type="transmembrane region" description="Helical" evidence="1">
    <location>
        <begin position="12"/>
        <end position="34"/>
    </location>
</feature>
<evidence type="ECO:0000313" key="2">
    <source>
        <dbReference type="EMBL" id="SNT73287.1"/>
    </source>
</evidence>
<dbReference type="AlphaFoldDB" id="A0A239PUB2"/>
<feature type="transmembrane region" description="Helical" evidence="1">
    <location>
        <begin position="109"/>
        <end position="127"/>
    </location>
</feature>
<evidence type="ECO:0000256" key="1">
    <source>
        <dbReference type="SAM" id="Phobius"/>
    </source>
</evidence>
<feature type="transmembrane region" description="Helical" evidence="1">
    <location>
        <begin position="40"/>
        <end position="65"/>
    </location>
</feature>
<organism evidence="2 3">
    <name type="scientific">Amphiplicatus metriothermophilus</name>
    <dbReference type="NCBI Taxonomy" id="1519374"/>
    <lineage>
        <taxon>Bacteria</taxon>
        <taxon>Pseudomonadati</taxon>
        <taxon>Pseudomonadota</taxon>
        <taxon>Alphaproteobacteria</taxon>
        <taxon>Parvularculales</taxon>
        <taxon>Parvularculaceae</taxon>
        <taxon>Amphiplicatus</taxon>
    </lineage>
</organism>
<evidence type="ECO:0000313" key="3">
    <source>
        <dbReference type="Proteomes" id="UP000198346"/>
    </source>
</evidence>
<dbReference type="RefSeq" id="WP_143265972.1">
    <property type="nucleotide sequence ID" value="NZ_FZQA01000003.1"/>
</dbReference>
<gene>
    <name evidence="2" type="ORF">SAMN06297382_1685</name>
</gene>
<dbReference type="OrthoDB" id="7631941at2"/>